<keyword evidence="6" id="KW-0732">Signal</keyword>
<dbReference type="FunCoup" id="A0A251TYT7">
    <property type="interactions" value="769"/>
</dbReference>
<dbReference type="Pfam" id="PF01565">
    <property type="entry name" value="FAD_binding_4"/>
    <property type="match status" value="1"/>
</dbReference>
<dbReference type="EMBL" id="MNCJ02000331">
    <property type="protein sequence ID" value="KAF5761144.1"/>
    <property type="molecule type" value="Genomic_DNA"/>
</dbReference>
<dbReference type="InterPro" id="IPR007173">
    <property type="entry name" value="ALO_C"/>
</dbReference>
<dbReference type="NCBIfam" id="TIGR01677">
    <property type="entry name" value="pln_FAD_oxido"/>
    <property type="match status" value="1"/>
</dbReference>
<evidence type="ECO:0000256" key="7">
    <source>
        <dbReference type="ARBA" id="ARBA00023002"/>
    </source>
</evidence>
<evidence type="ECO:0000256" key="8">
    <source>
        <dbReference type="ARBA" id="ARBA00048083"/>
    </source>
</evidence>
<dbReference type="PANTHER" id="PTHR13878">
    <property type="entry name" value="GULONOLACTONE OXIDASE"/>
    <property type="match status" value="1"/>
</dbReference>
<dbReference type="GO" id="GO:0019853">
    <property type="term" value="P:L-ascorbic acid biosynthetic process"/>
    <property type="evidence" value="ECO:0007669"/>
    <property type="project" value="UniProtKB-UniPathway"/>
</dbReference>
<dbReference type="Gene3D" id="3.30.465.10">
    <property type="match status" value="1"/>
</dbReference>
<dbReference type="GO" id="GO:0071949">
    <property type="term" value="F:FAD binding"/>
    <property type="evidence" value="ECO:0007669"/>
    <property type="project" value="InterPro"/>
</dbReference>
<dbReference type="InterPro" id="IPR010030">
    <property type="entry name" value="GULO_Plant"/>
</dbReference>
<evidence type="ECO:0000313" key="11">
    <source>
        <dbReference type="EMBL" id="OTG16308.1"/>
    </source>
</evidence>
<evidence type="ECO:0000256" key="4">
    <source>
        <dbReference type="ARBA" id="ARBA00013121"/>
    </source>
</evidence>
<reference evidence="11" key="2">
    <citation type="submission" date="2017-02" db="EMBL/GenBank/DDBJ databases">
        <title>Sunflower complete genome.</title>
        <authorList>
            <person name="Langlade N."/>
            <person name="Munos S."/>
        </authorList>
    </citation>
    <scope>NUCLEOTIDE SEQUENCE [LARGE SCALE GENOMIC DNA]</scope>
    <source>
        <tissue evidence="11">Leaves</tissue>
    </source>
</reference>
<dbReference type="PANTHER" id="PTHR13878:SF67">
    <property type="entry name" value="L-GULONOLACTONE OXIDASE 5"/>
    <property type="match status" value="1"/>
</dbReference>
<evidence type="ECO:0000256" key="5">
    <source>
        <dbReference type="ARBA" id="ARBA00022644"/>
    </source>
</evidence>
<keyword evidence="7 10" id="KW-0560">Oxidoreductase</keyword>
<dbReference type="GO" id="GO:0050105">
    <property type="term" value="F:L-gulonolactone oxidase activity"/>
    <property type="evidence" value="ECO:0007669"/>
    <property type="project" value="UniProtKB-EC"/>
</dbReference>
<dbReference type="InterPro" id="IPR050432">
    <property type="entry name" value="FAD-linked_Oxidoreductases_BP"/>
</dbReference>
<evidence type="ECO:0000256" key="3">
    <source>
        <dbReference type="ARBA" id="ARBA00005466"/>
    </source>
</evidence>
<dbReference type="InterPro" id="IPR055154">
    <property type="entry name" value="GULLO2-like_C"/>
</dbReference>
<dbReference type="InterPro" id="IPR016166">
    <property type="entry name" value="FAD-bd_PCMH"/>
</dbReference>
<dbReference type="EMBL" id="CM007898">
    <property type="protein sequence ID" value="OTG16308.1"/>
    <property type="molecule type" value="Genomic_DNA"/>
</dbReference>
<sequence>MHNLFSKLNPKHPLIILIVYDFCTQPILTCYQILTASLILLAIKQVDNIEFSYISFVNPFLPRCRVLIMLSRSVLILKWVFLLIIILANGNPPEEPVKCSNNFTNCTITNSYGAFPDRSTCHAAEATYPSSEEDIVLIVANATREKRKMRVATRYSHSIPKLACPDGEDGLIISTENLNRIINVDKEKMLVTVESGVTLMQLIDEAAKSGLALPYTPYWWGLTIGGLLGTGAHGSTLLGNGSAIHDQVVQMRIVTPGSQEDGYASVRTLKEEGELDGEIMAAKVSLGVLGVISQVTLKLQPMFKRSVTFLPKNDTDLSDQVATFGRQHEFADMTWYPSQKRVVYRIDDRVSSNVYGNGLWDHPGFQATPSLALLTLRLTEELEEATGDVVGKCIRGRLTTDTIRNTAFGLTNNGIFFTEYPVIGYQNRLQASGGCLKGLIDAKITTCRWDPRVNGLFFHQTTISIALSKAKDFIQDIQKLVSIAPQSLCGLDIYNGILMRYVTGSNAYIGEQEDSLEFDITYYRSKDPKTPRLFEDVLEEIEQMAVFKYSGLPHWGKNRNVAFEGAIKKYKNAAEFLKVKEKYDPLGLFSSEWTDQVLGLKGGLTIVKEGCALEGLCVCSEDIHCAPEKGYLCRPGKVFQDARVCTLVQVSTQSSSKAEL</sequence>
<evidence type="ECO:0000259" key="9">
    <source>
        <dbReference type="PROSITE" id="PS51387"/>
    </source>
</evidence>
<dbReference type="Proteomes" id="UP000215914">
    <property type="component" value="Chromosome 9"/>
</dbReference>
<dbReference type="Gramene" id="mRNA:HanXRQr2_Chr16g0761651">
    <property type="protein sequence ID" value="mRNA:HanXRQr2_Chr16g0761651"/>
    <property type="gene ID" value="HanXRQr2_Chr16g0761651"/>
</dbReference>
<evidence type="ECO:0000256" key="2">
    <source>
        <dbReference type="ARBA" id="ARBA00005147"/>
    </source>
</evidence>
<evidence type="ECO:0000256" key="6">
    <source>
        <dbReference type="ARBA" id="ARBA00022729"/>
    </source>
</evidence>
<reference evidence="10 12" key="1">
    <citation type="journal article" date="2017" name="Nature">
        <title>The sunflower genome provides insights into oil metabolism, flowering and Asterid evolution.</title>
        <authorList>
            <person name="Badouin H."/>
            <person name="Gouzy J."/>
            <person name="Grassa C.J."/>
            <person name="Murat F."/>
            <person name="Staton S.E."/>
            <person name="Cottret L."/>
            <person name="Lelandais-Briere C."/>
            <person name="Owens G.L."/>
            <person name="Carrere S."/>
            <person name="Mayjonade B."/>
            <person name="Legrand L."/>
            <person name="Gill N."/>
            <person name="Kane N.C."/>
            <person name="Bowers J.E."/>
            <person name="Hubner S."/>
            <person name="Bellec A."/>
            <person name="Berard A."/>
            <person name="Berges H."/>
            <person name="Blanchet N."/>
            <person name="Boniface M.C."/>
            <person name="Brunel D."/>
            <person name="Catrice O."/>
            <person name="Chaidir N."/>
            <person name="Claudel C."/>
            <person name="Donnadieu C."/>
            <person name="Faraut T."/>
            <person name="Fievet G."/>
            <person name="Helmstetter N."/>
            <person name="King M."/>
            <person name="Knapp S.J."/>
            <person name="Lai Z."/>
            <person name="Le Paslier M.C."/>
            <person name="Lippi Y."/>
            <person name="Lorenzon L."/>
            <person name="Mandel J.R."/>
            <person name="Marage G."/>
            <person name="Marchand G."/>
            <person name="Marquand E."/>
            <person name="Bret-Mestries E."/>
            <person name="Morien E."/>
            <person name="Nambeesan S."/>
            <person name="Nguyen T."/>
            <person name="Pegot-Espagnet P."/>
            <person name="Pouilly N."/>
            <person name="Raftis F."/>
            <person name="Sallet E."/>
            <person name="Schiex T."/>
            <person name="Thomas J."/>
            <person name="Vandecasteele C."/>
            <person name="Vares D."/>
            <person name="Vear F."/>
            <person name="Vautrin S."/>
            <person name="Crespi M."/>
            <person name="Mangin B."/>
            <person name="Burke J.M."/>
            <person name="Salse J."/>
            <person name="Munos S."/>
            <person name="Vincourt P."/>
            <person name="Rieseberg L.H."/>
            <person name="Langlade N.B."/>
        </authorList>
    </citation>
    <scope>NUCLEOTIDE SEQUENCE [LARGE SCALE GENOMIC DNA]</scope>
    <source>
        <strain evidence="12">cv. SF193</strain>
        <tissue evidence="10">Leaves</tissue>
    </source>
</reference>
<dbReference type="InterPro" id="IPR006094">
    <property type="entry name" value="Oxid_FAD_bind_N"/>
</dbReference>
<feature type="domain" description="FAD-binding PCMH-type" evidence="9">
    <location>
        <begin position="119"/>
        <end position="302"/>
    </location>
</feature>
<comment type="catalytic activity">
    <reaction evidence="8">
        <text>L-gulono-1,4-lactone + O2 = L-ascorbate + H2O2 + H(+)</text>
        <dbReference type="Rhea" id="RHEA:32363"/>
        <dbReference type="ChEBI" id="CHEBI:15378"/>
        <dbReference type="ChEBI" id="CHEBI:15379"/>
        <dbReference type="ChEBI" id="CHEBI:16240"/>
        <dbReference type="ChEBI" id="CHEBI:17587"/>
        <dbReference type="ChEBI" id="CHEBI:38290"/>
        <dbReference type="EC" id="1.1.3.8"/>
    </reaction>
</comment>
<dbReference type="STRING" id="4232.A0A251TYT7"/>
<protein>
    <recommendedName>
        <fullName evidence="4">L-gulonolactone oxidase</fullName>
        <ecNumber evidence="4">1.1.3.8</ecNumber>
    </recommendedName>
</protein>
<gene>
    <name evidence="11" type="ORF">HannXRQ_Chr09g0269991</name>
    <name evidence="10" type="ORF">HanXRQr2_Chr16g0761651</name>
</gene>
<dbReference type="AlphaFoldDB" id="A0A251TYT7"/>
<dbReference type="Pfam" id="PF04030">
    <property type="entry name" value="ALO"/>
    <property type="match status" value="1"/>
</dbReference>
<dbReference type="InterPro" id="IPR016169">
    <property type="entry name" value="FAD-bd_PCMH_sub2"/>
</dbReference>
<dbReference type="OMA" id="YCIFLIM"/>
<dbReference type="EC" id="1.1.3.8" evidence="4"/>
<dbReference type="UniPathway" id="UPA00132"/>
<dbReference type="SUPFAM" id="SSF56176">
    <property type="entry name" value="FAD-binding/transporter-associated domain-like"/>
    <property type="match status" value="1"/>
</dbReference>
<evidence type="ECO:0000313" key="12">
    <source>
        <dbReference type="Proteomes" id="UP000215914"/>
    </source>
</evidence>
<dbReference type="Pfam" id="PF22906">
    <property type="entry name" value="GULLO2-like_3rd"/>
    <property type="match status" value="1"/>
</dbReference>
<comment type="cofactor">
    <cofactor evidence="1">
        <name>FAD</name>
        <dbReference type="ChEBI" id="CHEBI:57692"/>
    </cofactor>
</comment>
<dbReference type="InterPro" id="IPR036318">
    <property type="entry name" value="FAD-bd_PCMH-like_sf"/>
</dbReference>
<comment type="similarity">
    <text evidence="3">Belongs to the oxygen-dependent FAD-linked oxidoreductase family.</text>
</comment>
<dbReference type="InParanoid" id="A0A251TYT7"/>
<dbReference type="GO" id="GO:0003885">
    <property type="term" value="F:D-arabinono-1,4-lactone oxidase activity"/>
    <property type="evidence" value="ECO:0007669"/>
    <property type="project" value="InterPro"/>
</dbReference>
<organism evidence="11 12">
    <name type="scientific">Helianthus annuus</name>
    <name type="common">Common sunflower</name>
    <dbReference type="NCBI Taxonomy" id="4232"/>
    <lineage>
        <taxon>Eukaryota</taxon>
        <taxon>Viridiplantae</taxon>
        <taxon>Streptophyta</taxon>
        <taxon>Embryophyta</taxon>
        <taxon>Tracheophyta</taxon>
        <taxon>Spermatophyta</taxon>
        <taxon>Magnoliopsida</taxon>
        <taxon>eudicotyledons</taxon>
        <taxon>Gunneridae</taxon>
        <taxon>Pentapetalae</taxon>
        <taxon>asterids</taxon>
        <taxon>campanulids</taxon>
        <taxon>Asterales</taxon>
        <taxon>Asteraceae</taxon>
        <taxon>Asteroideae</taxon>
        <taxon>Heliantheae alliance</taxon>
        <taxon>Heliantheae</taxon>
        <taxon>Helianthus</taxon>
    </lineage>
</organism>
<dbReference type="GO" id="GO:0016491">
    <property type="term" value="F:oxidoreductase activity"/>
    <property type="evidence" value="ECO:0000318"/>
    <property type="project" value="GO_Central"/>
</dbReference>
<evidence type="ECO:0000313" key="10">
    <source>
        <dbReference type="EMBL" id="KAF5761144.1"/>
    </source>
</evidence>
<evidence type="ECO:0000256" key="1">
    <source>
        <dbReference type="ARBA" id="ARBA00001974"/>
    </source>
</evidence>
<accession>A0A251TYT7</accession>
<dbReference type="PROSITE" id="PS51387">
    <property type="entry name" value="FAD_PCMH"/>
    <property type="match status" value="1"/>
</dbReference>
<name>A0A251TYT7_HELAN</name>
<dbReference type="GO" id="GO:0016020">
    <property type="term" value="C:membrane"/>
    <property type="evidence" value="ECO:0007669"/>
    <property type="project" value="InterPro"/>
</dbReference>
<dbReference type="FunFam" id="3.30.465.10:FF:000033">
    <property type="entry name" value="L-gulonolactone oxidase 5"/>
    <property type="match status" value="1"/>
</dbReference>
<keyword evidence="12" id="KW-1185">Reference proteome</keyword>
<reference evidence="10" key="3">
    <citation type="submission" date="2020-06" db="EMBL/GenBank/DDBJ databases">
        <title>Helianthus annuus Genome sequencing and assembly Release 2.</title>
        <authorList>
            <person name="Gouzy J."/>
            <person name="Langlade N."/>
            <person name="Munos S."/>
        </authorList>
    </citation>
    <scope>NUCLEOTIDE SEQUENCE</scope>
    <source>
        <tissue evidence="10">Leaves</tissue>
    </source>
</reference>
<comment type="pathway">
    <text evidence="2">Cofactor biosynthesis; L-ascorbate biosynthesis.</text>
</comment>
<proteinExistence type="inferred from homology"/>
<keyword evidence="5" id="KW-0060">Ascorbate biosynthesis</keyword>